<gene>
    <name evidence="2" type="ORF">EG328_007304</name>
</gene>
<organism evidence="2 3">
    <name type="scientific">Venturia inaequalis</name>
    <name type="common">Apple scab fungus</name>
    <dbReference type="NCBI Taxonomy" id="5025"/>
    <lineage>
        <taxon>Eukaryota</taxon>
        <taxon>Fungi</taxon>
        <taxon>Dikarya</taxon>
        <taxon>Ascomycota</taxon>
        <taxon>Pezizomycotina</taxon>
        <taxon>Dothideomycetes</taxon>
        <taxon>Pleosporomycetidae</taxon>
        <taxon>Venturiales</taxon>
        <taxon>Venturiaceae</taxon>
        <taxon>Venturia</taxon>
    </lineage>
</organism>
<dbReference type="InterPro" id="IPR037738">
    <property type="entry name" value="Ecm13-like"/>
</dbReference>
<reference evidence="2 3" key="1">
    <citation type="submission" date="2018-12" db="EMBL/GenBank/DDBJ databases">
        <title>Venturia inaequalis Genome Resource.</title>
        <authorList>
            <person name="Lichtner F.J."/>
        </authorList>
    </citation>
    <scope>NUCLEOTIDE SEQUENCE [LARGE SCALE GENOMIC DNA]</scope>
    <source>
        <strain evidence="2 3">120213</strain>
    </source>
</reference>
<comment type="caution">
    <text evidence="2">The sequence shown here is derived from an EMBL/GenBank/DDBJ whole genome shotgun (WGS) entry which is preliminary data.</text>
</comment>
<name>A0A8H3YSQ5_VENIN</name>
<sequence length="240" mass="25590">MSLKQTYNLAHTARCKLHLAADRPDRELRFLVGHAMHLDSLMLRIIEIEENVEPPSNASGGLSFKGVAHASSSKSPLSDSKSRRSPPPPKSAEDESSDDDDDDDGGDDDGGIGKYEEEAEMGGGELSLSRFPSGSARPPPQRDIASAPGPELSDGDESSSSSSSDEGEYTWDPSVLRDLVRTDSDEGLKKVYRDVSSCPCHKGEGPVVERMWEVLGGMEGGKEGVRYAVAELGQAVATAA</sequence>
<proteinExistence type="predicted"/>
<protein>
    <submittedName>
        <fullName evidence="2">Uncharacterized protein</fullName>
    </submittedName>
</protein>
<dbReference type="Proteomes" id="UP000447873">
    <property type="component" value="Unassembled WGS sequence"/>
</dbReference>
<dbReference type="AlphaFoldDB" id="A0A8H3YSQ5"/>
<accession>A0A8H3YSQ5</accession>
<dbReference type="PANTHER" id="PTHR36826:SF1">
    <property type="entry name" value="PROTEIN ECM13"/>
    <property type="match status" value="1"/>
</dbReference>
<evidence type="ECO:0000313" key="3">
    <source>
        <dbReference type="Proteomes" id="UP000447873"/>
    </source>
</evidence>
<feature type="region of interest" description="Disordered" evidence="1">
    <location>
        <begin position="53"/>
        <end position="176"/>
    </location>
</feature>
<dbReference type="EMBL" id="WNWS01000395">
    <property type="protein sequence ID" value="KAE9968697.1"/>
    <property type="molecule type" value="Genomic_DNA"/>
</dbReference>
<feature type="compositionally biased region" description="Acidic residues" evidence="1">
    <location>
        <begin position="94"/>
        <end position="110"/>
    </location>
</feature>
<dbReference type="PANTHER" id="PTHR36826">
    <property type="entry name" value="PROTEIN ECM13"/>
    <property type="match status" value="1"/>
</dbReference>
<evidence type="ECO:0000313" key="2">
    <source>
        <dbReference type="EMBL" id="KAE9968697.1"/>
    </source>
</evidence>
<evidence type="ECO:0000256" key="1">
    <source>
        <dbReference type="SAM" id="MobiDB-lite"/>
    </source>
</evidence>